<feature type="transmembrane region" description="Helical" evidence="10">
    <location>
        <begin position="336"/>
        <end position="355"/>
    </location>
</feature>
<feature type="transmembrane region" description="Helical" evidence="10">
    <location>
        <begin position="83"/>
        <end position="105"/>
    </location>
</feature>
<evidence type="ECO:0000256" key="3">
    <source>
        <dbReference type="ARBA" id="ARBA00022606"/>
    </source>
</evidence>
<dbReference type="EMBL" id="KQ971372">
    <property type="protein sequence ID" value="KYB25433.1"/>
    <property type="molecule type" value="Genomic_DNA"/>
</dbReference>
<sequence>MTLVLIILAAAQVTQIYYHCFVLPFNDFIKYGPVFFSMFYIILSICALLFKGEMVITLLAQSNRWAVDSINNQILPEIKREAFFCNTFVIINLILTLIPAILFVIPVEHDEDVFFAFFFFKREFYHFTNYFTNYFTILSVIYRTTFPILAYVMVTCAHELIYGVEQMKFQIYLLFKHVENITNFCDLDDSVLLRNSLYQKEVKRRFIFCIKRHIELLTVAKNGLKVVEQLIPVFAINGIMFLVSTIFFCFTFEGTLEGRYPRICSLAVVSFTTFSSLIYIGQSVETKSDVLTLANTYVKWCSLNKENLQYAAIMSIIAKKPVSVRFSDNLVINYELGFKVLKMVYTFLCFLVQLMDFSEPAPFHADALWIVRLLAVDILNKPFVRFLMFTVLLFHVTVLLIQIYFICFVQTFGEFVKYSAIFCAMFYVNLSMITLLYEKNMVKHILEKCKLWALNSIDDKIYQDIRREALFGTVFVITNLILVFVTTITFIIPAPLDRDVFFVVYFFESYLDQTWGKILTLVYRATFLLLGFIVVTCAHQLFYTIQQFKFQIYLLKEHVENITNIEFFDEDDSLLLKNPSYQREVKRRVRFCIKRHIQILNGADVGMKLVKKWIPLYSIAGILFFVSIVFSCISFDGSLEDVYLRVGSLGVVSVTTFCSIIFVGESIATQSDVLAQVNTFIRWCSLNRENLQLFAIMGIMSKEPYYVKFSQNLAINYALGIKVVKLVYSFLCFLIQCKGVLY</sequence>
<evidence type="ECO:0000256" key="10">
    <source>
        <dbReference type="SAM" id="Phobius"/>
    </source>
</evidence>
<keyword evidence="6 10" id="KW-1133">Transmembrane helix</keyword>
<dbReference type="GO" id="GO:0004984">
    <property type="term" value="F:olfactory receptor activity"/>
    <property type="evidence" value="ECO:0000318"/>
    <property type="project" value="GO_Central"/>
</dbReference>
<evidence type="ECO:0000256" key="2">
    <source>
        <dbReference type="ARBA" id="ARBA00022475"/>
    </source>
</evidence>
<evidence type="ECO:0000256" key="5">
    <source>
        <dbReference type="ARBA" id="ARBA00022725"/>
    </source>
</evidence>
<evidence type="ECO:0000256" key="4">
    <source>
        <dbReference type="ARBA" id="ARBA00022692"/>
    </source>
</evidence>
<evidence type="ECO:0000256" key="6">
    <source>
        <dbReference type="ARBA" id="ARBA00022989"/>
    </source>
</evidence>
<keyword evidence="5" id="KW-0552">Olfaction</keyword>
<dbReference type="GO" id="GO:0005886">
    <property type="term" value="C:plasma membrane"/>
    <property type="evidence" value="ECO:0000318"/>
    <property type="project" value="GO_Central"/>
</dbReference>
<reference evidence="11 12" key="2">
    <citation type="journal article" date="2010" name="Nucleic Acids Res.">
        <title>BeetleBase in 2010: revisions to provide comprehensive genomic information for Tribolium castaneum.</title>
        <authorList>
            <person name="Kim H.S."/>
            <person name="Murphy T."/>
            <person name="Xia J."/>
            <person name="Caragea D."/>
            <person name="Park Y."/>
            <person name="Beeman R.W."/>
            <person name="Lorenzen M.D."/>
            <person name="Butcher S."/>
            <person name="Manak J.R."/>
            <person name="Brown S.J."/>
        </authorList>
    </citation>
    <scope>GENOME REANNOTATION</scope>
    <source>
        <strain evidence="11 12">Georgia GA2</strain>
    </source>
</reference>
<keyword evidence="4 10" id="KW-0812">Transmembrane</keyword>
<evidence type="ECO:0000256" key="7">
    <source>
        <dbReference type="ARBA" id="ARBA00023136"/>
    </source>
</evidence>
<feature type="transmembrane region" description="Helical" evidence="10">
    <location>
        <begin position="521"/>
        <end position="543"/>
    </location>
</feature>
<dbReference type="AlphaFoldDB" id="A0A139WBZ5"/>
<evidence type="ECO:0000256" key="8">
    <source>
        <dbReference type="ARBA" id="ARBA00023170"/>
    </source>
</evidence>
<gene>
    <name evidence="11" type="primary">AUGUSTUS-3.0.2_34477</name>
    <name evidence="11" type="ORF">TcasGA2_TC034477</name>
</gene>
<feature type="transmembrane region" description="Helical" evidence="10">
    <location>
        <begin position="230"/>
        <end position="248"/>
    </location>
</feature>
<keyword evidence="9" id="KW-0807">Transducer</keyword>
<evidence type="ECO:0000313" key="12">
    <source>
        <dbReference type="Proteomes" id="UP000007266"/>
    </source>
</evidence>
<dbReference type="Proteomes" id="UP000007266">
    <property type="component" value="Linkage group 9"/>
</dbReference>
<dbReference type="InParanoid" id="A0A139WBZ5"/>
<keyword evidence="2" id="KW-1003">Cell membrane</keyword>
<dbReference type="GO" id="GO:0007165">
    <property type="term" value="P:signal transduction"/>
    <property type="evidence" value="ECO:0007669"/>
    <property type="project" value="UniProtKB-KW"/>
</dbReference>
<keyword evidence="12" id="KW-1185">Reference proteome</keyword>
<feature type="transmembrane region" description="Helical" evidence="10">
    <location>
        <begin position="386"/>
        <end position="412"/>
    </location>
</feature>
<proteinExistence type="predicted"/>
<dbReference type="PANTHER" id="PTHR21137">
    <property type="entry name" value="ODORANT RECEPTOR"/>
    <property type="match status" value="1"/>
</dbReference>
<feature type="transmembrane region" description="Helical" evidence="10">
    <location>
        <begin position="418"/>
        <end position="437"/>
    </location>
</feature>
<dbReference type="InterPro" id="IPR004117">
    <property type="entry name" value="7tm6_olfct_rcpt"/>
</dbReference>
<keyword evidence="3" id="KW-0716">Sensory transduction</keyword>
<feature type="transmembrane region" description="Helical" evidence="10">
    <location>
        <begin position="616"/>
        <end position="636"/>
    </location>
</feature>
<protein>
    <recommendedName>
        <fullName evidence="13">Odorant receptor</fullName>
    </recommendedName>
</protein>
<feature type="transmembrane region" description="Helical" evidence="10">
    <location>
        <begin position="469"/>
        <end position="492"/>
    </location>
</feature>
<dbReference type="PANTHER" id="PTHR21137:SF35">
    <property type="entry name" value="ODORANT RECEPTOR 19A-RELATED"/>
    <property type="match status" value="1"/>
</dbReference>
<name>A0A139WBZ5_TRICA</name>
<keyword evidence="7 10" id="KW-0472">Membrane</keyword>
<keyword evidence="8" id="KW-0675">Receptor</keyword>
<evidence type="ECO:0008006" key="13">
    <source>
        <dbReference type="Google" id="ProtNLM"/>
    </source>
</evidence>
<feature type="transmembrane region" description="Helical" evidence="10">
    <location>
        <begin position="260"/>
        <end position="280"/>
    </location>
</feature>
<comment type="subcellular location">
    <subcellularLocation>
        <location evidence="1">Cell membrane</location>
        <topology evidence="1">Multi-pass membrane protein</topology>
    </subcellularLocation>
</comment>
<accession>A0A139WBZ5</accession>
<evidence type="ECO:0000313" key="11">
    <source>
        <dbReference type="EMBL" id="KYB25433.1"/>
    </source>
</evidence>
<dbReference type="GO" id="GO:0050911">
    <property type="term" value="P:detection of chemical stimulus involved in sensory perception of smell"/>
    <property type="evidence" value="ECO:0000318"/>
    <property type="project" value="GO_Central"/>
</dbReference>
<reference evidence="11 12" key="1">
    <citation type="journal article" date="2008" name="Nature">
        <title>The genome of the model beetle and pest Tribolium castaneum.</title>
        <authorList>
            <consortium name="Tribolium Genome Sequencing Consortium"/>
            <person name="Richards S."/>
            <person name="Gibbs R.A."/>
            <person name="Weinstock G.M."/>
            <person name="Brown S.J."/>
            <person name="Denell R."/>
            <person name="Beeman R.W."/>
            <person name="Gibbs R."/>
            <person name="Beeman R.W."/>
            <person name="Brown S.J."/>
            <person name="Bucher G."/>
            <person name="Friedrich M."/>
            <person name="Grimmelikhuijzen C.J."/>
            <person name="Klingler M."/>
            <person name="Lorenzen M."/>
            <person name="Richards S."/>
            <person name="Roth S."/>
            <person name="Schroder R."/>
            <person name="Tautz D."/>
            <person name="Zdobnov E.M."/>
            <person name="Muzny D."/>
            <person name="Gibbs R.A."/>
            <person name="Weinstock G.M."/>
            <person name="Attaway T."/>
            <person name="Bell S."/>
            <person name="Buhay C.J."/>
            <person name="Chandrabose M.N."/>
            <person name="Chavez D."/>
            <person name="Clerk-Blankenburg K.P."/>
            <person name="Cree A."/>
            <person name="Dao M."/>
            <person name="Davis C."/>
            <person name="Chacko J."/>
            <person name="Dinh H."/>
            <person name="Dugan-Rocha S."/>
            <person name="Fowler G."/>
            <person name="Garner T.T."/>
            <person name="Garnes J."/>
            <person name="Gnirke A."/>
            <person name="Hawes A."/>
            <person name="Hernandez J."/>
            <person name="Hines S."/>
            <person name="Holder M."/>
            <person name="Hume J."/>
            <person name="Jhangiani S.N."/>
            <person name="Joshi V."/>
            <person name="Khan Z.M."/>
            <person name="Jackson L."/>
            <person name="Kovar C."/>
            <person name="Kowis A."/>
            <person name="Lee S."/>
            <person name="Lewis L.R."/>
            <person name="Margolis J."/>
            <person name="Morgan M."/>
            <person name="Nazareth L.V."/>
            <person name="Nguyen N."/>
            <person name="Okwuonu G."/>
            <person name="Parker D."/>
            <person name="Richards S."/>
            <person name="Ruiz S.J."/>
            <person name="Santibanez J."/>
            <person name="Savard J."/>
            <person name="Scherer S.E."/>
            <person name="Schneider B."/>
            <person name="Sodergren E."/>
            <person name="Tautz D."/>
            <person name="Vattahil S."/>
            <person name="Villasana D."/>
            <person name="White C.S."/>
            <person name="Wright R."/>
            <person name="Park Y."/>
            <person name="Beeman R.W."/>
            <person name="Lord J."/>
            <person name="Oppert B."/>
            <person name="Lorenzen M."/>
            <person name="Brown S."/>
            <person name="Wang L."/>
            <person name="Savard J."/>
            <person name="Tautz D."/>
            <person name="Richards S."/>
            <person name="Weinstock G."/>
            <person name="Gibbs R.A."/>
            <person name="Liu Y."/>
            <person name="Worley K."/>
            <person name="Weinstock G."/>
            <person name="Elsik C.G."/>
            <person name="Reese J.T."/>
            <person name="Elhaik E."/>
            <person name="Landan G."/>
            <person name="Graur D."/>
            <person name="Arensburger P."/>
            <person name="Atkinson P."/>
            <person name="Beeman R.W."/>
            <person name="Beidler J."/>
            <person name="Brown S.J."/>
            <person name="Demuth J.P."/>
            <person name="Drury D.W."/>
            <person name="Du Y.Z."/>
            <person name="Fujiwara H."/>
            <person name="Lorenzen M."/>
            <person name="Maselli V."/>
            <person name="Osanai M."/>
            <person name="Park Y."/>
            <person name="Robertson H.M."/>
            <person name="Tu Z."/>
            <person name="Wang J.J."/>
            <person name="Wang S."/>
            <person name="Richards S."/>
            <person name="Song H."/>
            <person name="Zhang L."/>
            <person name="Sodergren E."/>
            <person name="Werner D."/>
            <person name="Stanke M."/>
            <person name="Morgenstern B."/>
            <person name="Solovyev V."/>
            <person name="Kosarev P."/>
            <person name="Brown G."/>
            <person name="Chen H.C."/>
            <person name="Ermolaeva O."/>
            <person name="Hlavina W."/>
            <person name="Kapustin Y."/>
            <person name="Kiryutin B."/>
            <person name="Kitts P."/>
            <person name="Maglott D."/>
            <person name="Pruitt K."/>
            <person name="Sapojnikov V."/>
            <person name="Souvorov A."/>
            <person name="Mackey A.J."/>
            <person name="Waterhouse R.M."/>
            <person name="Wyder S."/>
            <person name="Zdobnov E.M."/>
            <person name="Zdobnov E.M."/>
            <person name="Wyder S."/>
            <person name="Kriventseva E.V."/>
            <person name="Kadowaki T."/>
            <person name="Bork P."/>
            <person name="Aranda M."/>
            <person name="Bao R."/>
            <person name="Beermann A."/>
            <person name="Berns N."/>
            <person name="Bolognesi R."/>
            <person name="Bonneton F."/>
            <person name="Bopp D."/>
            <person name="Brown S.J."/>
            <person name="Bucher G."/>
            <person name="Butts T."/>
            <person name="Chaumot A."/>
            <person name="Denell R.E."/>
            <person name="Ferrier D.E."/>
            <person name="Friedrich M."/>
            <person name="Gordon C.M."/>
            <person name="Jindra M."/>
            <person name="Klingler M."/>
            <person name="Lan Q."/>
            <person name="Lattorff H.M."/>
            <person name="Laudet V."/>
            <person name="von Levetsow C."/>
            <person name="Liu Z."/>
            <person name="Lutz R."/>
            <person name="Lynch J.A."/>
            <person name="da Fonseca R.N."/>
            <person name="Posnien N."/>
            <person name="Reuter R."/>
            <person name="Roth S."/>
            <person name="Savard J."/>
            <person name="Schinko J.B."/>
            <person name="Schmitt C."/>
            <person name="Schoppmeier M."/>
            <person name="Schroder R."/>
            <person name="Shippy T.D."/>
            <person name="Simonnet F."/>
            <person name="Marques-Souza H."/>
            <person name="Tautz D."/>
            <person name="Tomoyasu Y."/>
            <person name="Trauner J."/>
            <person name="Van der Zee M."/>
            <person name="Vervoort M."/>
            <person name="Wittkopp N."/>
            <person name="Wimmer E.A."/>
            <person name="Yang X."/>
            <person name="Jones A.K."/>
            <person name="Sattelle D.B."/>
            <person name="Ebert P.R."/>
            <person name="Nelson D."/>
            <person name="Scott J.G."/>
            <person name="Beeman R.W."/>
            <person name="Muthukrishnan S."/>
            <person name="Kramer K.J."/>
            <person name="Arakane Y."/>
            <person name="Beeman R.W."/>
            <person name="Zhu Q."/>
            <person name="Hogenkamp D."/>
            <person name="Dixit R."/>
            <person name="Oppert B."/>
            <person name="Jiang H."/>
            <person name="Zou Z."/>
            <person name="Marshall J."/>
            <person name="Elpidina E."/>
            <person name="Vinokurov K."/>
            <person name="Oppert C."/>
            <person name="Zou Z."/>
            <person name="Evans J."/>
            <person name="Lu Z."/>
            <person name="Zhao P."/>
            <person name="Sumathipala N."/>
            <person name="Altincicek B."/>
            <person name="Vilcinskas A."/>
            <person name="Williams M."/>
            <person name="Hultmark D."/>
            <person name="Hetru C."/>
            <person name="Jiang H."/>
            <person name="Grimmelikhuijzen C.J."/>
            <person name="Hauser F."/>
            <person name="Cazzamali G."/>
            <person name="Williamson M."/>
            <person name="Park Y."/>
            <person name="Li B."/>
            <person name="Tanaka Y."/>
            <person name="Predel R."/>
            <person name="Neupert S."/>
            <person name="Schachtner J."/>
            <person name="Verleyen P."/>
            <person name="Raible F."/>
            <person name="Bork P."/>
            <person name="Friedrich M."/>
            <person name="Walden K.K."/>
            <person name="Robertson H.M."/>
            <person name="Angeli S."/>
            <person name="Foret S."/>
            <person name="Bucher G."/>
            <person name="Schuetz S."/>
            <person name="Maleszka R."/>
            <person name="Wimmer E.A."/>
            <person name="Beeman R.W."/>
            <person name="Lorenzen M."/>
            <person name="Tomoyasu Y."/>
            <person name="Miller S.C."/>
            <person name="Grossmann D."/>
            <person name="Bucher G."/>
        </authorList>
    </citation>
    <scope>NUCLEOTIDE SEQUENCE [LARGE SCALE GENOMIC DNA]</scope>
    <source>
        <strain evidence="11 12">Georgia GA2</strain>
    </source>
</reference>
<evidence type="ECO:0000256" key="9">
    <source>
        <dbReference type="ARBA" id="ARBA00023224"/>
    </source>
</evidence>
<organism evidence="11 12">
    <name type="scientific">Tribolium castaneum</name>
    <name type="common">Red flour beetle</name>
    <dbReference type="NCBI Taxonomy" id="7070"/>
    <lineage>
        <taxon>Eukaryota</taxon>
        <taxon>Metazoa</taxon>
        <taxon>Ecdysozoa</taxon>
        <taxon>Arthropoda</taxon>
        <taxon>Hexapoda</taxon>
        <taxon>Insecta</taxon>
        <taxon>Pterygota</taxon>
        <taxon>Neoptera</taxon>
        <taxon>Endopterygota</taxon>
        <taxon>Coleoptera</taxon>
        <taxon>Polyphaga</taxon>
        <taxon>Cucujiformia</taxon>
        <taxon>Tenebrionidae</taxon>
        <taxon>Tenebrionidae incertae sedis</taxon>
        <taxon>Tribolium</taxon>
    </lineage>
</organism>
<dbReference type="GO" id="GO:0005549">
    <property type="term" value="F:odorant binding"/>
    <property type="evidence" value="ECO:0007669"/>
    <property type="project" value="InterPro"/>
</dbReference>
<feature type="transmembrane region" description="Helical" evidence="10">
    <location>
        <begin position="140"/>
        <end position="162"/>
    </location>
</feature>
<evidence type="ECO:0000256" key="1">
    <source>
        <dbReference type="ARBA" id="ARBA00004651"/>
    </source>
</evidence>
<feature type="transmembrane region" description="Helical" evidence="10">
    <location>
        <begin position="642"/>
        <end position="663"/>
    </location>
</feature>